<evidence type="ECO:0000259" key="9">
    <source>
        <dbReference type="PROSITE" id="PS51384"/>
    </source>
</evidence>
<evidence type="ECO:0000313" key="10">
    <source>
        <dbReference type="EMBL" id="GAA2402422.1"/>
    </source>
</evidence>
<dbReference type="InterPro" id="IPR012675">
    <property type="entry name" value="Beta-grasp_dom_sf"/>
</dbReference>
<proteinExistence type="predicted"/>
<evidence type="ECO:0000313" key="11">
    <source>
        <dbReference type="Proteomes" id="UP001501231"/>
    </source>
</evidence>
<keyword evidence="6" id="KW-0408">Iron</keyword>
<keyword evidence="11" id="KW-1185">Reference proteome</keyword>
<sequence length="315" mass="33152">MNADVNAGVNEMRLHAREIIAEGVALLDLRDPRGAPLPAWEPGAHIDLIMGDVVRQYSLCGDPADRSRHLVAVLLEPRGRGGSVLAHGLAPGATVGVRGPRNHFPLVPAGRYLFLAGGIGITPLVPMLAAATARGAPWRLVYGGRSEASMAFRTDLTGRYGPRVAIRAGGLIDLDAELGTPLPDTAVYCCGPEPMLAAIEKACSSWPPGALHIERFTPKSVPAPEPRSAFEVELSASGRTLSVPADRSLLAVLEQAGVQVMTSCEEGTCGTCETRVLDGVPDHRDSVLSEAERAAGTSILVCVSRAKTPRLVLDL</sequence>
<protein>
    <submittedName>
        <fullName evidence="10">PDR/VanB family oxidoreductase</fullName>
    </submittedName>
</protein>
<dbReference type="InterPro" id="IPR036010">
    <property type="entry name" value="2Fe-2S_ferredoxin-like_sf"/>
</dbReference>
<accession>A0ABN3IFM4</accession>
<feature type="domain" description="2Fe-2S ferredoxin-type" evidence="8">
    <location>
        <begin position="230"/>
        <end position="315"/>
    </location>
</feature>
<reference evidence="10 11" key="1">
    <citation type="journal article" date="2019" name="Int. J. Syst. Evol. Microbiol.">
        <title>The Global Catalogue of Microorganisms (GCM) 10K type strain sequencing project: providing services to taxonomists for standard genome sequencing and annotation.</title>
        <authorList>
            <consortium name="The Broad Institute Genomics Platform"/>
            <consortium name="The Broad Institute Genome Sequencing Center for Infectious Disease"/>
            <person name="Wu L."/>
            <person name="Ma J."/>
        </authorList>
    </citation>
    <scope>NUCLEOTIDE SEQUENCE [LARGE SCALE GENOMIC DNA]</scope>
    <source>
        <strain evidence="10 11">JCM 3325</strain>
    </source>
</reference>
<keyword evidence="5" id="KW-0560">Oxidoreductase</keyword>
<keyword evidence="3" id="KW-0001">2Fe-2S</keyword>
<feature type="domain" description="FAD-binding FR-type" evidence="9">
    <location>
        <begin position="7"/>
        <end position="107"/>
    </location>
</feature>
<dbReference type="InterPro" id="IPR039261">
    <property type="entry name" value="FNR_nucleotide-bd"/>
</dbReference>
<dbReference type="InterPro" id="IPR017938">
    <property type="entry name" value="Riboflavin_synthase-like_b-brl"/>
</dbReference>
<comment type="cofactor">
    <cofactor evidence="1">
        <name>FAD</name>
        <dbReference type="ChEBI" id="CHEBI:57692"/>
    </cofactor>
</comment>
<dbReference type="CDD" id="cd06185">
    <property type="entry name" value="PDR_like"/>
    <property type="match status" value="1"/>
</dbReference>
<evidence type="ECO:0000256" key="4">
    <source>
        <dbReference type="ARBA" id="ARBA00022723"/>
    </source>
</evidence>
<comment type="caution">
    <text evidence="10">The sequence shown here is derived from an EMBL/GenBank/DDBJ whole genome shotgun (WGS) entry which is preliminary data.</text>
</comment>
<gene>
    <name evidence="10" type="ORF">GCM10010191_07370</name>
</gene>
<dbReference type="Pfam" id="PF00111">
    <property type="entry name" value="Fer2"/>
    <property type="match status" value="1"/>
</dbReference>
<dbReference type="PROSITE" id="PS00197">
    <property type="entry name" value="2FE2S_FER_1"/>
    <property type="match status" value="1"/>
</dbReference>
<dbReference type="PANTHER" id="PTHR47354">
    <property type="entry name" value="NADH OXIDOREDUCTASE HCR"/>
    <property type="match status" value="1"/>
</dbReference>
<dbReference type="CDD" id="cd00207">
    <property type="entry name" value="fer2"/>
    <property type="match status" value="1"/>
</dbReference>
<evidence type="ECO:0000256" key="3">
    <source>
        <dbReference type="ARBA" id="ARBA00022714"/>
    </source>
</evidence>
<organism evidence="10 11">
    <name type="scientific">Actinomadura vinacea</name>
    <dbReference type="NCBI Taxonomy" id="115336"/>
    <lineage>
        <taxon>Bacteria</taxon>
        <taxon>Bacillati</taxon>
        <taxon>Actinomycetota</taxon>
        <taxon>Actinomycetes</taxon>
        <taxon>Streptosporangiales</taxon>
        <taxon>Thermomonosporaceae</taxon>
        <taxon>Actinomadura</taxon>
    </lineage>
</organism>
<dbReference type="Gene3D" id="3.40.50.80">
    <property type="entry name" value="Nucleotide-binding domain of ferredoxin-NADP reductase (FNR) module"/>
    <property type="match status" value="1"/>
</dbReference>
<evidence type="ECO:0000256" key="2">
    <source>
        <dbReference type="ARBA" id="ARBA00022630"/>
    </source>
</evidence>
<dbReference type="RefSeq" id="WP_344586942.1">
    <property type="nucleotide sequence ID" value="NZ_BAAARW010000002.1"/>
</dbReference>
<dbReference type="InterPro" id="IPR017927">
    <property type="entry name" value="FAD-bd_FR_type"/>
</dbReference>
<keyword evidence="7" id="KW-0411">Iron-sulfur</keyword>
<evidence type="ECO:0000256" key="7">
    <source>
        <dbReference type="ARBA" id="ARBA00023014"/>
    </source>
</evidence>
<dbReference type="PROSITE" id="PS51384">
    <property type="entry name" value="FAD_FR"/>
    <property type="match status" value="1"/>
</dbReference>
<keyword evidence="2" id="KW-0285">Flavoprotein</keyword>
<evidence type="ECO:0000259" key="8">
    <source>
        <dbReference type="PROSITE" id="PS51085"/>
    </source>
</evidence>
<evidence type="ECO:0000256" key="6">
    <source>
        <dbReference type="ARBA" id="ARBA00023004"/>
    </source>
</evidence>
<dbReference type="PROSITE" id="PS51085">
    <property type="entry name" value="2FE2S_FER_2"/>
    <property type="match status" value="1"/>
</dbReference>
<dbReference type="InterPro" id="IPR006058">
    <property type="entry name" value="2Fe2S_fd_BS"/>
</dbReference>
<dbReference type="EMBL" id="BAAARW010000002">
    <property type="protein sequence ID" value="GAA2402422.1"/>
    <property type="molecule type" value="Genomic_DNA"/>
</dbReference>
<dbReference type="SUPFAM" id="SSF54292">
    <property type="entry name" value="2Fe-2S ferredoxin-like"/>
    <property type="match status" value="1"/>
</dbReference>
<evidence type="ECO:0000256" key="1">
    <source>
        <dbReference type="ARBA" id="ARBA00001974"/>
    </source>
</evidence>
<keyword evidence="4" id="KW-0479">Metal-binding</keyword>
<dbReference type="InterPro" id="IPR001041">
    <property type="entry name" value="2Fe-2S_ferredoxin-type"/>
</dbReference>
<dbReference type="Gene3D" id="2.40.30.10">
    <property type="entry name" value="Translation factors"/>
    <property type="match status" value="1"/>
</dbReference>
<dbReference type="SUPFAM" id="SSF63380">
    <property type="entry name" value="Riboflavin synthase domain-like"/>
    <property type="match status" value="1"/>
</dbReference>
<dbReference type="PRINTS" id="PR00409">
    <property type="entry name" value="PHDIOXRDTASE"/>
</dbReference>
<dbReference type="PANTHER" id="PTHR47354:SF1">
    <property type="entry name" value="CARNITINE MONOOXYGENASE REDUCTASE SUBUNIT"/>
    <property type="match status" value="1"/>
</dbReference>
<dbReference type="SUPFAM" id="SSF52343">
    <property type="entry name" value="Ferredoxin reductase-like, C-terminal NADP-linked domain"/>
    <property type="match status" value="1"/>
</dbReference>
<dbReference type="InterPro" id="IPR050415">
    <property type="entry name" value="MRET"/>
</dbReference>
<dbReference type="Proteomes" id="UP001501231">
    <property type="component" value="Unassembled WGS sequence"/>
</dbReference>
<name>A0ABN3IFM4_9ACTN</name>
<dbReference type="Gene3D" id="3.10.20.30">
    <property type="match status" value="1"/>
</dbReference>
<evidence type="ECO:0000256" key="5">
    <source>
        <dbReference type="ARBA" id="ARBA00023002"/>
    </source>
</evidence>